<dbReference type="InterPro" id="IPR042089">
    <property type="entry name" value="Peptidase_M13_dom_2"/>
</dbReference>
<evidence type="ECO:0000256" key="4">
    <source>
        <dbReference type="ARBA" id="ARBA00022723"/>
    </source>
</evidence>
<dbReference type="InterPro" id="IPR018497">
    <property type="entry name" value="Peptidase_M13_C"/>
</dbReference>
<dbReference type="Gene3D" id="3.40.390.10">
    <property type="entry name" value="Collagenase (Catalytic Domain)"/>
    <property type="match status" value="1"/>
</dbReference>
<evidence type="ECO:0000256" key="5">
    <source>
        <dbReference type="ARBA" id="ARBA00022801"/>
    </source>
</evidence>
<feature type="domain" description="Peptidase M13 N-terminal" evidence="10">
    <location>
        <begin position="64"/>
        <end position="442"/>
    </location>
</feature>
<dbReference type="Proteomes" id="UP001198602">
    <property type="component" value="Unassembled WGS sequence"/>
</dbReference>
<comment type="similarity">
    <text evidence="2">Belongs to the peptidase M13 family.</text>
</comment>
<dbReference type="EMBL" id="JAHYBX010000012">
    <property type="protein sequence ID" value="MCA1858258.1"/>
    <property type="molecule type" value="Genomic_DNA"/>
</dbReference>
<keyword evidence="12" id="KW-1185">Reference proteome</keyword>
<keyword evidence="8" id="KW-0732">Signal</keyword>
<dbReference type="RefSeq" id="WP_225240415.1">
    <property type="nucleotide sequence ID" value="NZ_JAHYBX010000012.1"/>
</dbReference>
<evidence type="ECO:0000259" key="10">
    <source>
        <dbReference type="Pfam" id="PF05649"/>
    </source>
</evidence>
<evidence type="ECO:0000256" key="3">
    <source>
        <dbReference type="ARBA" id="ARBA00022670"/>
    </source>
</evidence>
<evidence type="ECO:0000256" key="6">
    <source>
        <dbReference type="ARBA" id="ARBA00022833"/>
    </source>
</evidence>
<comment type="cofactor">
    <cofactor evidence="1">
        <name>Zn(2+)</name>
        <dbReference type="ChEBI" id="CHEBI:29105"/>
    </cofactor>
</comment>
<dbReference type="PANTHER" id="PTHR11733:SF167">
    <property type="entry name" value="FI17812P1-RELATED"/>
    <property type="match status" value="1"/>
</dbReference>
<feature type="signal peptide" evidence="8">
    <location>
        <begin position="1"/>
        <end position="22"/>
    </location>
</feature>
<dbReference type="SUPFAM" id="SSF55486">
    <property type="entry name" value="Metalloproteases ('zincins'), catalytic domain"/>
    <property type="match status" value="1"/>
</dbReference>
<dbReference type="Gene3D" id="1.10.1380.10">
    <property type="entry name" value="Neutral endopeptidase , domain2"/>
    <property type="match status" value="1"/>
</dbReference>
<keyword evidence="7" id="KW-0482">Metalloprotease</keyword>
<proteinExistence type="inferred from homology"/>
<keyword evidence="3" id="KW-0645">Protease</keyword>
<keyword evidence="4" id="KW-0479">Metal-binding</keyword>
<protein>
    <submittedName>
        <fullName evidence="11">M13 family metallopeptidase</fullName>
    </submittedName>
</protein>
<dbReference type="InterPro" id="IPR008753">
    <property type="entry name" value="Peptidase_M13_N"/>
</dbReference>
<comment type="caution">
    <text evidence="11">The sequence shown here is derived from an EMBL/GenBank/DDBJ whole genome shotgun (WGS) entry which is preliminary data.</text>
</comment>
<evidence type="ECO:0000256" key="2">
    <source>
        <dbReference type="ARBA" id="ARBA00007357"/>
    </source>
</evidence>
<dbReference type="PANTHER" id="PTHR11733">
    <property type="entry name" value="ZINC METALLOPROTEASE FAMILY M13 NEPRILYSIN-RELATED"/>
    <property type="match status" value="1"/>
</dbReference>
<name>A0ABS7YEX5_9BURK</name>
<accession>A0ABS7YEX5</accession>
<evidence type="ECO:0000313" key="11">
    <source>
        <dbReference type="EMBL" id="MCA1858258.1"/>
    </source>
</evidence>
<keyword evidence="6" id="KW-0862">Zinc</keyword>
<evidence type="ECO:0000256" key="7">
    <source>
        <dbReference type="ARBA" id="ARBA00023049"/>
    </source>
</evidence>
<dbReference type="PROSITE" id="PS51885">
    <property type="entry name" value="NEPRILYSIN"/>
    <property type="match status" value="1"/>
</dbReference>
<dbReference type="Pfam" id="PF05649">
    <property type="entry name" value="Peptidase_M13_N"/>
    <property type="match status" value="1"/>
</dbReference>
<evidence type="ECO:0000256" key="1">
    <source>
        <dbReference type="ARBA" id="ARBA00001947"/>
    </source>
</evidence>
<dbReference type="Pfam" id="PF01431">
    <property type="entry name" value="Peptidase_M13"/>
    <property type="match status" value="1"/>
</dbReference>
<dbReference type="InterPro" id="IPR000718">
    <property type="entry name" value="Peptidase_M13"/>
</dbReference>
<evidence type="ECO:0000256" key="8">
    <source>
        <dbReference type="SAM" id="SignalP"/>
    </source>
</evidence>
<evidence type="ECO:0000313" key="12">
    <source>
        <dbReference type="Proteomes" id="UP001198602"/>
    </source>
</evidence>
<sequence>MKRSLCSTLIAGLFAVASHAGAHDSAPAGNPAGAAANTVAPSAAVAGMQSGIELTAMDRDVRAQDDFFRFTQGKWLKDVEIPSDRSSWGAFNIAQDKVEQQIAAIVAESAAQTNAKAGSEAQKIGDLYTSYMDQARRDQLGLAPLKGELARIAALKDTRGLATLMARLDRIGVGGPVSMYVGQDNKDSTRYVVSVSQSGLGMPDRDYYLNDSDARLKDTRAKYQAHIEKMLALAGHQDAAAKAASILALETGIARIQWTKVENRDPVKRYNKKTLAELRALAPGFDWNAYLKGTGAGKERTVIVSQPSYLEGLDKLIAATPVEDWKSYFEFRTLSSYAPYLSQAFVDESFAFRGTVLSGSKENRPLDKRAIAEVNRTLSEVVGKAYVGRHFPAERKQQVLDMAKNFITAFGEGIDQLEWMSPETKKQAHAKLAKINVKIGYPDKWRDYSKLKIVRGDLVGNMMRAREFGHDYMVTRLGKPVDRTVWSMSPQTVNAYYSPTLNEVVFPAARLQYPLYDADAEPAVNYGSVGISIGHEISHAFDDKGSQYDGDGNLRNWWTKEDEEKFAARGKVLVDQYAGYSPLPGYHLNGELTLGENIADNAGAIMASRAYQIYLKGKPGPVIDGFTAEQRLFMGLAQARKGKARDAALISQVKTDPHSPAEFRVNGSLRNHPGFYEAFGVKQGDKMYLDPKDRVIFW</sequence>
<dbReference type="CDD" id="cd08662">
    <property type="entry name" value="M13"/>
    <property type="match status" value="1"/>
</dbReference>
<organism evidence="11 12">
    <name type="scientific">Massilia hydrophila</name>
    <dbReference type="NCBI Taxonomy" id="3044279"/>
    <lineage>
        <taxon>Bacteria</taxon>
        <taxon>Pseudomonadati</taxon>
        <taxon>Pseudomonadota</taxon>
        <taxon>Betaproteobacteria</taxon>
        <taxon>Burkholderiales</taxon>
        <taxon>Oxalobacteraceae</taxon>
        <taxon>Telluria group</taxon>
        <taxon>Massilia</taxon>
    </lineage>
</organism>
<dbReference type="InterPro" id="IPR024079">
    <property type="entry name" value="MetalloPept_cat_dom_sf"/>
</dbReference>
<feature type="domain" description="Peptidase M13 C-terminal" evidence="9">
    <location>
        <begin position="494"/>
        <end position="695"/>
    </location>
</feature>
<evidence type="ECO:0000259" key="9">
    <source>
        <dbReference type="Pfam" id="PF01431"/>
    </source>
</evidence>
<keyword evidence="5" id="KW-0378">Hydrolase</keyword>
<reference evidence="11 12" key="1">
    <citation type="submission" date="2021-07" db="EMBL/GenBank/DDBJ databases">
        <title>Characterization of Violacein-producing bacteria and related species.</title>
        <authorList>
            <person name="Wilson H.S."/>
            <person name="De Leon M.E."/>
        </authorList>
    </citation>
    <scope>NUCLEOTIDE SEQUENCE [LARGE SCALE GENOMIC DNA]</scope>
    <source>
        <strain evidence="11 12">HSC-2F05</strain>
    </source>
</reference>
<feature type="chain" id="PRO_5047054827" evidence="8">
    <location>
        <begin position="23"/>
        <end position="698"/>
    </location>
</feature>
<dbReference type="PRINTS" id="PR00786">
    <property type="entry name" value="NEPRILYSIN"/>
</dbReference>
<gene>
    <name evidence="11" type="ORF">LE190_20325</name>
</gene>